<protein>
    <submittedName>
        <fullName evidence="1">Uncharacterized protein</fullName>
    </submittedName>
</protein>
<dbReference type="EMBL" id="CP017562">
    <property type="protein sequence ID" value="APA88509.1"/>
    <property type="molecule type" value="Genomic_DNA"/>
</dbReference>
<gene>
    <name evidence="1" type="ORF">BJG93_24480</name>
</gene>
<accession>A0A1I9YQN4</accession>
<name>A0A1I9YQN4_9BURK</name>
<evidence type="ECO:0000313" key="1">
    <source>
        <dbReference type="EMBL" id="APA88509.1"/>
    </source>
</evidence>
<sequence length="65" mass="7539">MIGQPQCEKRGHRPASRAGRLVTGSLTWLVDQLRPSREYDLDLWLALHHSGTGESIRLYRIRRVQ</sequence>
<organism evidence="1">
    <name type="scientific">Paraburkholderia sprentiae WSM5005</name>
    <dbReference type="NCBI Taxonomy" id="754502"/>
    <lineage>
        <taxon>Bacteria</taxon>
        <taxon>Pseudomonadati</taxon>
        <taxon>Pseudomonadota</taxon>
        <taxon>Betaproteobacteria</taxon>
        <taxon>Burkholderiales</taxon>
        <taxon>Burkholderiaceae</taxon>
        <taxon>Paraburkholderia</taxon>
    </lineage>
</organism>
<reference evidence="1" key="1">
    <citation type="submission" date="2016-09" db="EMBL/GenBank/DDBJ databases">
        <title>The Complete Genome of Burkholderia sprentiae wsm5005.</title>
        <authorList>
            <person name="De Meyer S."/>
            <person name="Wang P."/>
            <person name="Terpolilli J."/>
        </authorList>
    </citation>
    <scope>NUCLEOTIDE SEQUENCE [LARGE SCALE GENOMIC DNA]</scope>
    <source>
        <strain evidence="1">WSM5005</strain>
    </source>
</reference>
<dbReference type="AlphaFoldDB" id="A0A1I9YQN4"/>
<proteinExistence type="predicted"/>